<evidence type="ECO:0000313" key="2">
    <source>
        <dbReference type="EMBL" id="SFO92820.1"/>
    </source>
</evidence>
<dbReference type="eggNOG" id="COG1063">
    <property type="taxonomic scope" value="Bacteria"/>
</dbReference>
<evidence type="ECO:0000256" key="1">
    <source>
        <dbReference type="SAM" id="MobiDB-lite"/>
    </source>
</evidence>
<organism evidence="2 3">
    <name type="scientific">Actinomadura madurae</name>
    <dbReference type="NCBI Taxonomy" id="1993"/>
    <lineage>
        <taxon>Bacteria</taxon>
        <taxon>Bacillati</taxon>
        <taxon>Actinomycetota</taxon>
        <taxon>Actinomycetes</taxon>
        <taxon>Streptosporangiales</taxon>
        <taxon>Thermomonosporaceae</taxon>
        <taxon>Actinomadura</taxon>
    </lineage>
</organism>
<sequence length="70" mass="7986">MQTDRPTAVREAIYALRGAQMHGQRYIPKLLERIAKGELSTRHLATHEMPLDDAPHLTGAPLDQDRLRTR</sequence>
<dbReference type="AlphaFoldDB" id="A0A1I5L692"/>
<dbReference type="RefSeq" id="WP_218163780.1">
    <property type="nucleotide sequence ID" value="NZ_FOVH01000010.1"/>
</dbReference>
<dbReference type="Proteomes" id="UP000183413">
    <property type="component" value="Unassembled WGS sequence"/>
</dbReference>
<feature type="compositionally biased region" description="Basic and acidic residues" evidence="1">
    <location>
        <begin position="46"/>
        <end position="55"/>
    </location>
</feature>
<gene>
    <name evidence="2" type="ORF">SAMN04489713_110269</name>
</gene>
<protein>
    <submittedName>
        <fullName evidence="2">Uncharacterized protein</fullName>
    </submittedName>
</protein>
<reference evidence="2 3" key="1">
    <citation type="submission" date="2016-10" db="EMBL/GenBank/DDBJ databases">
        <authorList>
            <person name="de Groot N.N."/>
        </authorList>
    </citation>
    <scope>NUCLEOTIDE SEQUENCE [LARGE SCALE GENOMIC DNA]</scope>
    <source>
        <strain evidence="2 3">DSM 43067</strain>
    </source>
</reference>
<dbReference type="STRING" id="1993.SAMN04489713_110269"/>
<feature type="region of interest" description="Disordered" evidence="1">
    <location>
        <begin position="46"/>
        <end position="70"/>
    </location>
</feature>
<dbReference type="EMBL" id="FOVH01000010">
    <property type="protein sequence ID" value="SFO92820.1"/>
    <property type="molecule type" value="Genomic_DNA"/>
</dbReference>
<dbReference type="InParanoid" id="A0A1I5L692"/>
<evidence type="ECO:0000313" key="3">
    <source>
        <dbReference type="Proteomes" id="UP000183413"/>
    </source>
</evidence>
<proteinExistence type="predicted"/>
<accession>A0A1I5L692</accession>
<name>A0A1I5L692_9ACTN</name>
<keyword evidence="3" id="KW-1185">Reference proteome</keyword>